<dbReference type="PANTHER" id="PTHR19964">
    <property type="entry name" value="MULTIPLE PDZ DOMAIN PROTEIN"/>
    <property type="match status" value="1"/>
</dbReference>
<feature type="compositionally biased region" description="Polar residues" evidence="1">
    <location>
        <begin position="2134"/>
        <end position="2143"/>
    </location>
</feature>
<feature type="domain" description="PDZ" evidence="2">
    <location>
        <begin position="1421"/>
        <end position="1502"/>
    </location>
</feature>
<gene>
    <name evidence="3" type="ORF">FBUS_01583</name>
</gene>
<dbReference type="SMART" id="SM00228">
    <property type="entry name" value="PDZ"/>
    <property type="match status" value="9"/>
</dbReference>
<dbReference type="Proteomes" id="UP000728185">
    <property type="component" value="Unassembled WGS sequence"/>
</dbReference>
<dbReference type="InterPro" id="IPR041489">
    <property type="entry name" value="PDZ_6"/>
</dbReference>
<dbReference type="SUPFAM" id="SSF50156">
    <property type="entry name" value="PDZ domain-like"/>
    <property type="match status" value="9"/>
</dbReference>
<dbReference type="Pfam" id="PF00595">
    <property type="entry name" value="PDZ"/>
    <property type="match status" value="5"/>
</dbReference>
<dbReference type="Gene3D" id="2.30.42.10">
    <property type="match status" value="9"/>
</dbReference>
<feature type="compositionally biased region" description="Polar residues" evidence="1">
    <location>
        <begin position="1331"/>
        <end position="1341"/>
    </location>
</feature>
<feature type="region of interest" description="Disordered" evidence="1">
    <location>
        <begin position="2129"/>
        <end position="2192"/>
    </location>
</feature>
<feature type="domain" description="PDZ" evidence="2">
    <location>
        <begin position="1643"/>
        <end position="1726"/>
    </location>
</feature>
<evidence type="ECO:0000313" key="3">
    <source>
        <dbReference type="EMBL" id="KAA0197099.1"/>
    </source>
</evidence>
<feature type="compositionally biased region" description="Basic and acidic residues" evidence="1">
    <location>
        <begin position="1109"/>
        <end position="1119"/>
    </location>
</feature>
<comment type="caution">
    <text evidence="3">The sequence shown here is derived from an EMBL/GenBank/DDBJ whole genome shotgun (WGS) entry which is preliminary data.</text>
</comment>
<feature type="region of interest" description="Disordered" evidence="1">
    <location>
        <begin position="1499"/>
        <end position="1531"/>
    </location>
</feature>
<feature type="compositionally biased region" description="Polar residues" evidence="1">
    <location>
        <begin position="1089"/>
        <end position="1103"/>
    </location>
</feature>
<feature type="compositionally biased region" description="Polar residues" evidence="1">
    <location>
        <begin position="598"/>
        <end position="620"/>
    </location>
</feature>
<dbReference type="PANTHER" id="PTHR19964:SF92">
    <property type="entry name" value="PATJ HOMOLOG"/>
    <property type="match status" value="1"/>
</dbReference>
<organism evidence="3 4">
    <name type="scientific">Fasciolopsis buskii</name>
    <dbReference type="NCBI Taxonomy" id="27845"/>
    <lineage>
        <taxon>Eukaryota</taxon>
        <taxon>Metazoa</taxon>
        <taxon>Spiralia</taxon>
        <taxon>Lophotrochozoa</taxon>
        <taxon>Platyhelminthes</taxon>
        <taxon>Trematoda</taxon>
        <taxon>Digenea</taxon>
        <taxon>Plagiorchiida</taxon>
        <taxon>Echinostomata</taxon>
        <taxon>Echinostomatoidea</taxon>
        <taxon>Fasciolidae</taxon>
        <taxon>Fasciolopsis</taxon>
    </lineage>
</organism>
<feature type="region of interest" description="Disordered" evidence="1">
    <location>
        <begin position="566"/>
        <end position="626"/>
    </location>
</feature>
<feature type="region of interest" description="Disordered" evidence="1">
    <location>
        <begin position="502"/>
        <end position="528"/>
    </location>
</feature>
<feature type="domain" description="PDZ" evidence="2">
    <location>
        <begin position="1545"/>
        <end position="1629"/>
    </location>
</feature>
<evidence type="ECO:0000256" key="1">
    <source>
        <dbReference type="SAM" id="MobiDB-lite"/>
    </source>
</evidence>
<feature type="compositionally biased region" description="Low complexity" evidence="1">
    <location>
        <begin position="1509"/>
        <end position="1523"/>
    </location>
</feature>
<dbReference type="EMBL" id="LUCM01002604">
    <property type="protein sequence ID" value="KAA0197099.1"/>
    <property type="molecule type" value="Genomic_DNA"/>
</dbReference>
<feature type="region of interest" description="Disordered" evidence="1">
    <location>
        <begin position="1933"/>
        <end position="1966"/>
    </location>
</feature>
<sequence length="2192" mass="238022">MKPNSSNLGDTLDASSTIPSRRAASLQLSRTGTVRPSTVTGGVFDGLISGASTLGRRGPPVDPRYGSKRPVWSRIPLLFQLTKTDRGFGFSLSEYEELTVSDSEGNNKQRSLTLGFRGSTSQKATRIKRSATMPGSIRLAKSRGKKRPGILLVDSVVPGSVAYEDGRISVGDRLLFVNDRNLTRASLKEAAAALRAAPSGPCLLGIAKMHLEPNITEPAWDVRTGYSPPALYESLNTMSRTVDRPLHVSTGLDTADPTQHAHSKQLVFIETGPESCLQCTSVSLPDLFRLLAYKNSGIVCPLRVVHSFPALTSIPSVDRPEPVIPCFLLTGHDRSTTPTNLDARPRSPTPNRVLATVSEFWTDEVQVDKFRLNDFAALLVTEIIQCACRELHLLEQEVSGTAMQCALRNASPQPTFSSESSAVELKWFQSYSSSTSVDILSSPHAQTGTPLSCNVPHISELNFAAFSEQIVDEVIQLSLFALTQHDDHSCAYGTTDVVNVHSSPLTSRTQPALKKQTSEEETHSVPCASHRTTHSLADDVAIFSSTLDVCSARCFSEDEEGRVVTHELNNVDDVDDDDDRSPDVDMSTTSTVSLSSYLRLQTMSSDDNTSGSSARPTSPRSVHLFWSQPPGTRCELDDFVVDFERPETDARHLDFTYSDRPHPYRRDRGRIRERHPRMKRASRSLPMEYSFSSSSSGDRLATLDQLMDDETAEDAVKDPYSLGDWQYQTLNFHTLPLTDPQFYLHDHALDVPPVDRLEEKSVEVRLDSAPLGIKLDALAVGGQDGCRVTQILEGGAIFKASALGLNDYVTEVNGLDMRGLTNLEAFNVLRKVSSKADTVSIRFIPASAVQIHRLLNLQQLDQSERPPLVPPVSAADGPDITNHLDAPNKSWMKVGRVILRRELHEKAWGLELSDRLPDNVNQNAPILPTLVHPTWITGVATDSPADRCGSLRPGDLILRVENHDVSNIGPDETTTLMRHYVDNGVLEICLGVSYYVTDVVLQPSDSLVSEVRRTLVVADVELRRASLRALNQPIAGVQRDVSEPQQNGPNSVVQNQVNKSTHELSPESSQMDTPEPLTELESRDELNVLSRSIPSPEQRNGILTDSGEESGRQAVDDDQRPVVSVVCPVIPDEAVTGERTIPPPLNLALGSGVIGGPVSPPPPLPPRRFSRETKPIPDDADQSLPIATGDPVVQYTRSHPPGDVIITVVLPLTDGNRAIKDGIATPAELVTTPCKEEGLGIRLVGSRLPDKVATYIGGFCSESVAAKHGALVIGDEIVQVGRFSVVGYSRLTVRRCLSRIIADAISTWRSGGSDPSQPATLQLVVRRNPTNTELMASNQGSPERGRSGSISDEVLSPPVVPSRATAISATALTNPTPDLANKDGTLPLVPTPVHRYPVSPEVLREISVRLNESLFDLDIFDVELQRDKDGFGIFIVNLGPNDIPGVFVSELAPNGAAAEQGELQMHDRILAVNKIVPDDYDSTLALLKQSETKVRLTVGRRLHPESRQPSAPVASSSPALPHATGAATLPDLPLPQPIVPGVKTLIELQREPNSTFGFSVVGGKDTMLGDILIHEVHANGVAARDGRLCTGDRLLAVNGVSLSQADHATALQAIRSAGDCLQLLVYRDLTPRFVLEDEPRIITATLVRQPGQNLGVSLISRSPYSTGTAIGEVFKETVADRVGLLQPGDVLVEINGRDVRLAQTPEVVSLLKECEGKIEIKVERTPASRRPPYPPALPYYRLDVYTVVLQRPSPHASRLSVTSGGPDKAPELDFSEPLPDPAGTDPSFGLFVREATPEEIQDAGGHLIVQDIKSGSPADLSTMILPYDRLLTIDREPVDWLRPDEVFQLLAGLETCSLELGRLNLGPPYPVDGTVGNSFEPPYPPPSQELPGLFGGVMPAIEPPCGIHEINTVEEEEDNELVAENELPVSTLAHHISKDQPSTTTNLTEREHEESAETDSETGPPVTVATEARGPGMYQFRQLILPLAPAPPSCEDSPTKWAEVDRSFLRPGLGMRLVKGPGISGPVVVYVKADSPAAQAGLRPTDRILGLDDSLLLAVAANRAPLEIVEMIESNWLERCVGSFDPPKPVCLTVISSTPAPVEPKEIARNQTPLESSGLHNGFRAHSTRLPEHQNGSQSSPDSTLERNPLPVQENKDPSDPVRLNETLNRPKEPASETAAKPDDVLKQEQER</sequence>
<keyword evidence="4" id="KW-1185">Reference proteome</keyword>
<accession>A0A8E0VMI4</accession>
<evidence type="ECO:0000313" key="4">
    <source>
        <dbReference type="Proteomes" id="UP000728185"/>
    </source>
</evidence>
<feature type="domain" description="PDZ" evidence="2">
    <location>
        <begin position="896"/>
        <end position="978"/>
    </location>
</feature>
<reference evidence="3" key="1">
    <citation type="submission" date="2019-05" db="EMBL/GenBank/DDBJ databases">
        <title>Annotation for the trematode Fasciolopsis buski.</title>
        <authorList>
            <person name="Choi Y.-J."/>
        </authorList>
    </citation>
    <scope>NUCLEOTIDE SEQUENCE</scope>
    <source>
        <strain evidence="3">HT</strain>
        <tissue evidence="3">Whole worm</tissue>
    </source>
</reference>
<proteinExistence type="predicted"/>
<dbReference type="InterPro" id="IPR051342">
    <property type="entry name" value="PDZ_scaffold"/>
</dbReference>
<feature type="compositionally biased region" description="Acidic residues" evidence="1">
    <location>
        <begin position="570"/>
        <end position="580"/>
    </location>
</feature>
<dbReference type="PROSITE" id="PS50106">
    <property type="entry name" value="PDZ"/>
    <property type="match status" value="6"/>
</dbReference>
<protein>
    <recommendedName>
        <fullName evidence="2">PDZ domain-containing protein</fullName>
    </recommendedName>
</protein>
<dbReference type="InterPro" id="IPR001478">
    <property type="entry name" value="PDZ"/>
</dbReference>
<dbReference type="CDD" id="cd00136">
    <property type="entry name" value="PDZ_canonical"/>
    <property type="match status" value="2"/>
</dbReference>
<feature type="compositionally biased region" description="Low complexity" evidence="1">
    <location>
        <begin position="584"/>
        <end position="596"/>
    </location>
</feature>
<feature type="domain" description="PDZ" evidence="2">
    <location>
        <begin position="763"/>
        <end position="835"/>
    </location>
</feature>
<feature type="region of interest" description="Disordered" evidence="1">
    <location>
        <begin position="1331"/>
        <end position="1356"/>
    </location>
</feature>
<name>A0A8E0VMI4_9TREM</name>
<dbReference type="Pfam" id="PF17820">
    <property type="entry name" value="PDZ_6"/>
    <property type="match status" value="1"/>
</dbReference>
<dbReference type="OrthoDB" id="438726at2759"/>
<evidence type="ECO:0000259" key="2">
    <source>
        <dbReference type="PROSITE" id="PS50106"/>
    </source>
</evidence>
<feature type="region of interest" description="Disordered" evidence="1">
    <location>
        <begin position="1756"/>
        <end position="1787"/>
    </location>
</feature>
<feature type="domain" description="PDZ" evidence="2">
    <location>
        <begin position="124"/>
        <end position="199"/>
    </location>
</feature>
<feature type="compositionally biased region" description="Basic and acidic residues" evidence="1">
    <location>
        <begin position="2169"/>
        <end position="2192"/>
    </location>
</feature>
<dbReference type="InterPro" id="IPR036034">
    <property type="entry name" value="PDZ_sf"/>
</dbReference>
<feature type="region of interest" description="Disordered" evidence="1">
    <location>
        <begin position="1058"/>
        <end position="1119"/>
    </location>
</feature>